<proteinExistence type="predicted"/>
<gene>
    <name evidence="1" type="ORF">DFH08DRAFT_679968</name>
</gene>
<accession>A0AAD7F2S2</accession>
<evidence type="ECO:0000313" key="1">
    <source>
        <dbReference type="EMBL" id="KAJ7366019.1"/>
    </source>
</evidence>
<dbReference type="EMBL" id="JARIHO010000002">
    <property type="protein sequence ID" value="KAJ7366019.1"/>
    <property type="molecule type" value="Genomic_DNA"/>
</dbReference>
<dbReference type="AlphaFoldDB" id="A0AAD7F2S2"/>
<reference evidence="1" key="1">
    <citation type="submission" date="2023-03" db="EMBL/GenBank/DDBJ databases">
        <title>Massive genome expansion in bonnet fungi (Mycena s.s.) driven by repeated elements and novel gene families across ecological guilds.</title>
        <authorList>
            <consortium name="Lawrence Berkeley National Laboratory"/>
            <person name="Harder C.B."/>
            <person name="Miyauchi S."/>
            <person name="Viragh M."/>
            <person name="Kuo A."/>
            <person name="Thoen E."/>
            <person name="Andreopoulos B."/>
            <person name="Lu D."/>
            <person name="Skrede I."/>
            <person name="Drula E."/>
            <person name="Henrissat B."/>
            <person name="Morin E."/>
            <person name="Kohler A."/>
            <person name="Barry K."/>
            <person name="LaButti K."/>
            <person name="Morin E."/>
            <person name="Salamov A."/>
            <person name="Lipzen A."/>
            <person name="Mereny Z."/>
            <person name="Hegedus B."/>
            <person name="Baldrian P."/>
            <person name="Stursova M."/>
            <person name="Weitz H."/>
            <person name="Taylor A."/>
            <person name="Grigoriev I.V."/>
            <person name="Nagy L.G."/>
            <person name="Martin F."/>
            <person name="Kauserud H."/>
        </authorList>
    </citation>
    <scope>NUCLEOTIDE SEQUENCE</scope>
    <source>
        <strain evidence="1">CBHHK002</strain>
    </source>
</reference>
<sequence length="65" mass="7332">HDFFTPQPVKDAAIFRRTKHLRESTTATTQLVLFEKSIPLASTEAHCHLIPGAQHQYTPPPLLLN</sequence>
<evidence type="ECO:0000313" key="2">
    <source>
        <dbReference type="Proteomes" id="UP001218218"/>
    </source>
</evidence>
<organism evidence="1 2">
    <name type="scientific">Mycena albidolilacea</name>
    <dbReference type="NCBI Taxonomy" id="1033008"/>
    <lineage>
        <taxon>Eukaryota</taxon>
        <taxon>Fungi</taxon>
        <taxon>Dikarya</taxon>
        <taxon>Basidiomycota</taxon>
        <taxon>Agaricomycotina</taxon>
        <taxon>Agaricomycetes</taxon>
        <taxon>Agaricomycetidae</taxon>
        <taxon>Agaricales</taxon>
        <taxon>Marasmiineae</taxon>
        <taxon>Mycenaceae</taxon>
        <taxon>Mycena</taxon>
    </lineage>
</organism>
<feature type="non-terminal residue" evidence="1">
    <location>
        <position position="1"/>
    </location>
</feature>
<dbReference type="Proteomes" id="UP001218218">
    <property type="component" value="Unassembled WGS sequence"/>
</dbReference>
<name>A0AAD7F2S2_9AGAR</name>
<protein>
    <submittedName>
        <fullName evidence="1">Uncharacterized protein</fullName>
    </submittedName>
</protein>
<comment type="caution">
    <text evidence="1">The sequence shown here is derived from an EMBL/GenBank/DDBJ whole genome shotgun (WGS) entry which is preliminary data.</text>
</comment>
<keyword evidence="2" id="KW-1185">Reference proteome</keyword>